<sequence>MKHDGPGDHINAQLLQGIDGVGGVLATVDDLLTVSAQLIVGTGLQPDEHPPQTRPVQVPEHLKVDHRIQPDIDHEADIDTAAKHRRGKLDRTLLRTRMLGHKQIIGNRHKLDTEIRHQITDLVDHRIHRLDPITAAPQHRRHRPGPTKRAPIRTTPTGEHRRGKTIAEHRRQLLARRPRQFVEINQPRRRTHHPTAPVAARQPRNIR</sequence>
<name>A0AB38UUL1_9MYCO</name>
<dbReference type="AlphaFoldDB" id="A0AB38UUL1"/>
<evidence type="ECO:0000256" key="1">
    <source>
        <dbReference type="SAM" id="MobiDB-lite"/>
    </source>
</evidence>
<proteinExistence type="predicted"/>
<gene>
    <name evidence="2" type="ORF">LAUMK42_02942</name>
</gene>
<feature type="region of interest" description="Disordered" evidence="1">
    <location>
        <begin position="185"/>
        <end position="207"/>
    </location>
</feature>
<dbReference type="Proteomes" id="UP000279331">
    <property type="component" value="Unassembled WGS sequence"/>
</dbReference>
<protein>
    <submittedName>
        <fullName evidence="2">Uncharacterized protein</fullName>
    </submittedName>
</protein>
<feature type="region of interest" description="Disordered" evidence="1">
    <location>
        <begin position="137"/>
        <end position="163"/>
    </location>
</feature>
<evidence type="ECO:0000313" key="2">
    <source>
        <dbReference type="EMBL" id="VAZ84123.1"/>
    </source>
</evidence>
<dbReference type="EMBL" id="UPHL01000074">
    <property type="protein sequence ID" value="VAZ84123.1"/>
    <property type="molecule type" value="Genomic_DNA"/>
</dbReference>
<accession>A0AB38UUL1</accession>
<evidence type="ECO:0000313" key="3">
    <source>
        <dbReference type="Proteomes" id="UP000279331"/>
    </source>
</evidence>
<comment type="caution">
    <text evidence="2">The sequence shown here is derived from an EMBL/GenBank/DDBJ whole genome shotgun (WGS) entry which is preliminary data.</text>
</comment>
<reference evidence="2 3" key="1">
    <citation type="submission" date="2018-09" db="EMBL/GenBank/DDBJ databases">
        <authorList>
            <person name="Tagini F."/>
        </authorList>
    </citation>
    <scope>NUCLEOTIDE SEQUENCE [LARGE SCALE GENOMIC DNA]</scope>
    <source>
        <strain evidence="2 3">MK42</strain>
    </source>
</reference>
<organism evidence="2 3">
    <name type="scientific">Mycobacterium persicum</name>
    <dbReference type="NCBI Taxonomy" id="1487726"/>
    <lineage>
        <taxon>Bacteria</taxon>
        <taxon>Bacillati</taxon>
        <taxon>Actinomycetota</taxon>
        <taxon>Actinomycetes</taxon>
        <taxon>Mycobacteriales</taxon>
        <taxon>Mycobacteriaceae</taxon>
        <taxon>Mycobacterium</taxon>
    </lineage>
</organism>